<evidence type="ECO:0000256" key="2">
    <source>
        <dbReference type="ARBA" id="ARBA00022679"/>
    </source>
</evidence>
<dbReference type="InterPro" id="IPR025714">
    <property type="entry name" value="Methyltranfer_dom"/>
</dbReference>
<evidence type="ECO:0000256" key="1">
    <source>
        <dbReference type="ARBA" id="ARBA00022603"/>
    </source>
</evidence>
<proteinExistence type="predicted"/>
<dbReference type="InterPro" id="IPR029063">
    <property type="entry name" value="SAM-dependent_MTases_sf"/>
</dbReference>
<accession>A0A848M771</accession>
<evidence type="ECO:0000313" key="6">
    <source>
        <dbReference type="Proteomes" id="UP000565468"/>
    </source>
</evidence>
<dbReference type="PANTHER" id="PTHR43464">
    <property type="entry name" value="METHYLTRANSFERASE"/>
    <property type="match status" value="1"/>
</dbReference>
<evidence type="ECO:0000256" key="3">
    <source>
        <dbReference type="ARBA" id="ARBA00022691"/>
    </source>
</evidence>
<dbReference type="EMBL" id="JABBPN010000014">
    <property type="protein sequence ID" value="NMO97038.1"/>
    <property type="molecule type" value="Genomic_DNA"/>
</dbReference>
<dbReference type="GO" id="GO:0008168">
    <property type="term" value="F:methyltransferase activity"/>
    <property type="evidence" value="ECO:0007669"/>
    <property type="project" value="UniProtKB-KW"/>
</dbReference>
<evidence type="ECO:0000313" key="5">
    <source>
        <dbReference type="EMBL" id="NMO97038.1"/>
    </source>
</evidence>
<dbReference type="RefSeq" id="WP_169505825.1">
    <property type="nucleotide sequence ID" value="NZ_JABBPN010000014.1"/>
</dbReference>
<dbReference type="SUPFAM" id="SSF53335">
    <property type="entry name" value="S-adenosyl-L-methionine-dependent methyltransferases"/>
    <property type="match status" value="1"/>
</dbReference>
<dbReference type="Gene3D" id="3.40.50.150">
    <property type="entry name" value="Vaccinia Virus protein VP39"/>
    <property type="match status" value="1"/>
</dbReference>
<organism evidence="5 6">
    <name type="scientific">Paenibacillus lemnae</name>
    <dbReference type="NCBI Taxonomy" id="1330551"/>
    <lineage>
        <taxon>Bacteria</taxon>
        <taxon>Bacillati</taxon>
        <taxon>Bacillota</taxon>
        <taxon>Bacilli</taxon>
        <taxon>Bacillales</taxon>
        <taxon>Paenibacillaceae</taxon>
        <taxon>Paenibacillus</taxon>
    </lineage>
</organism>
<dbReference type="CDD" id="cd02440">
    <property type="entry name" value="AdoMet_MTases"/>
    <property type="match status" value="1"/>
</dbReference>
<keyword evidence="6" id="KW-1185">Reference proteome</keyword>
<comment type="caution">
    <text evidence="5">The sequence shown here is derived from an EMBL/GenBank/DDBJ whole genome shotgun (WGS) entry which is preliminary data.</text>
</comment>
<sequence>MGLDWYNQIAIRNGGYRTRAKFRVEGVSAEDIFEERLKQLLPQSRQVLDAGCGHGEFTLHMSSLAQRIIGFDFSPELIHIAKSLLQQSGIDNVVFVLATTKEKLPFEDGQFDLIYDRRGPASILNHSEILSPGGLMFGIHTSIDKVRERLKENGYVNTTIEEFQDAFIYIPDEHELKIFLSDVPGNPDFMLPQNQAAFDELKAQYKINEEFGFREHKYIWTAVKPG</sequence>
<feature type="domain" description="Methyltransferase" evidence="4">
    <location>
        <begin position="46"/>
        <end position="156"/>
    </location>
</feature>
<keyword evidence="3" id="KW-0949">S-adenosyl-L-methionine</keyword>
<name>A0A848M771_PAELE</name>
<evidence type="ECO:0000259" key="4">
    <source>
        <dbReference type="Pfam" id="PF13847"/>
    </source>
</evidence>
<dbReference type="Proteomes" id="UP000565468">
    <property type="component" value="Unassembled WGS sequence"/>
</dbReference>
<dbReference type="PANTHER" id="PTHR43464:SF19">
    <property type="entry name" value="UBIQUINONE BIOSYNTHESIS O-METHYLTRANSFERASE, MITOCHONDRIAL"/>
    <property type="match status" value="1"/>
</dbReference>
<keyword evidence="2 5" id="KW-0808">Transferase</keyword>
<dbReference type="Pfam" id="PF13847">
    <property type="entry name" value="Methyltransf_31"/>
    <property type="match status" value="1"/>
</dbReference>
<gene>
    <name evidence="5" type="ORF">HII30_14830</name>
</gene>
<reference evidence="5 6" key="1">
    <citation type="submission" date="2020-04" db="EMBL/GenBank/DDBJ databases">
        <title>Paenibacillus algicola sp. nov., a novel marine bacterium producing alginate lyase.</title>
        <authorList>
            <person name="Huang H."/>
        </authorList>
    </citation>
    <scope>NUCLEOTIDE SEQUENCE [LARGE SCALE GENOMIC DNA]</scope>
    <source>
        <strain evidence="5 6">L7-75</strain>
    </source>
</reference>
<dbReference type="GO" id="GO:0032259">
    <property type="term" value="P:methylation"/>
    <property type="evidence" value="ECO:0007669"/>
    <property type="project" value="UniProtKB-KW"/>
</dbReference>
<keyword evidence="1 5" id="KW-0489">Methyltransferase</keyword>
<dbReference type="AlphaFoldDB" id="A0A848M771"/>
<protein>
    <submittedName>
        <fullName evidence="5">Class I SAM-dependent methyltransferase</fullName>
    </submittedName>
</protein>